<feature type="compositionally biased region" description="Polar residues" evidence="5">
    <location>
        <begin position="92"/>
        <end position="102"/>
    </location>
</feature>
<dbReference type="InterPro" id="IPR002110">
    <property type="entry name" value="Ankyrin_rpt"/>
</dbReference>
<evidence type="ECO:0000256" key="6">
    <source>
        <dbReference type="SAM" id="Phobius"/>
    </source>
</evidence>
<protein>
    <recommendedName>
        <fullName evidence="7">SBP-type domain-containing protein</fullName>
    </recommendedName>
</protein>
<feature type="region of interest" description="Disordered" evidence="5">
    <location>
        <begin position="194"/>
        <end position="214"/>
    </location>
</feature>
<keyword evidence="6" id="KW-1133">Transmembrane helix</keyword>
<dbReference type="InterPro" id="IPR036893">
    <property type="entry name" value="SBP_sf"/>
</dbReference>
<dbReference type="PANTHER" id="PTHR31251">
    <property type="entry name" value="SQUAMOSA PROMOTER-BINDING-LIKE PROTEIN 4"/>
    <property type="match status" value="1"/>
</dbReference>
<proteinExistence type="predicted"/>
<keyword evidence="3" id="KW-0862">Zinc</keyword>
<feature type="domain" description="SBP-type" evidence="7">
    <location>
        <begin position="213"/>
        <end position="290"/>
    </location>
</feature>
<evidence type="ECO:0000313" key="9">
    <source>
        <dbReference type="Proteomes" id="UP001497512"/>
    </source>
</evidence>
<feature type="compositionally biased region" description="Basic and acidic residues" evidence="5">
    <location>
        <begin position="1"/>
        <end position="12"/>
    </location>
</feature>
<evidence type="ECO:0000313" key="8">
    <source>
        <dbReference type="EMBL" id="CAK9225667.1"/>
    </source>
</evidence>
<keyword evidence="6" id="KW-0472">Membrane</keyword>
<dbReference type="SUPFAM" id="SSF103612">
    <property type="entry name" value="SBT domain"/>
    <property type="match status" value="1"/>
</dbReference>
<feature type="compositionally biased region" description="Basic and acidic residues" evidence="5">
    <location>
        <begin position="103"/>
        <end position="118"/>
    </location>
</feature>
<evidence type="ECO:0000256" key="2">
    <source>
        <dbReference type="ARBA" id="ARBA00022771"/>
    </source>
</evidence>
<feature type="region of interest" description="Disordered" evidence="5">
    <location>
        <begin position="1"/>
        <end position="72"/>
    </location>
</feature>
<dbReference type="Gene3D" id="1.25.40.20">
    <property type="entry name" value="Ankyrin repeat-containing domain"/>
    <property type="match status" value="1"/>
</dbReference>
<organism evidence="8 9">
    <name type="scientific">Sphagnum troendelagicum</name>
    <dbReference type="NCBI Taxonomy" id="128251"/>
    <lineage>
        <taxon>Eukaryota</taxon>
        <taxon>Viridiplantae</taxon>
        <taxon>Streptophyta</taxon>
        <taxon>Embryophyta</taxon>
        <taxon>Bryophyta</taxon>
        <taxon>Sphagnophytina</taxon>
        <taxon>Sphagnopsida</taxon>
        <taxon>Sphagnales</taxon>
        <taxon>Sphagnaceae</taxon>
        <taxon>Sphagnum</taxon>
    </lineage>
</organism>
<evidence type="ECO:0000259" key="7">
    <source>
        <dbReference type="PROSITE" id="PS51141"/>
    </source>
</evidence>
<dbReference type="Proteomes" id="UP001497512">
    <property type="component" value="Chromosome 5"/>
</dbReference>
<evidence type="ECO:0000256" key="3">
    <source>
        <dbReference type="ARBA" id="ARBA00022833"/>
    </source>
</evidence>
<reference evidence="8" key="1">
    <citation type="submission" date="2024-02" db="EMBL/GenBank/DDBJ databases">
        <authorList>
            <consortium name="ELIXIR-Norway"/>
            <consortium name="Elixir Norway"/>
        </authorList>
    </citation>
    <scope>NUCLEOTIDE SEQUENCE</scope>
</reference>
<dbReference type="Pfam" id="PF26102">
    <property type="entry name" value="Ig_SPL7"/>
    <property type="match status" value="1"/>
</dbReference>
<dbReference type="InterPro" id="IPR044817">
    <property type="entry name" value="SBP-like"/>
</dbReference>
<gene>
    <name evidence="8" type="ORF">CSSPTR1EN2_LOCUS17781</name>
</gene>
<dbReference type="InterPro" id="IPR036770">
    <property type="entry name" value="Ankyrin_rpt-contain_sf"/>
</dbReference>
<evidence type="ECO:0000256" key="1">
    <source>
        <dbReference type="ARBA" id="ARBA00022723"/>
    </source>
</evidence>
<dbReference type="SMART" id="SM00248">
    <property type="entry name" value="ANK"/>
    <property type="match status" value="3"/>
</dbReference>
<dbReference type="Pfam" id="PF03110">
    <property type="entry name" value="SBP"/>
    <property type="match status" value="1"/>
</dbReference>
<sequence length="1122" mass="123388">MEKEMGHVEVDSLSHSSRPFHQHQFFPGGNGKQPLLSNRLTIPVEQDNGPWSSSSNRDRSDSQGMENSSRRKEWDMKAWNWDSVMFVAQPASVTASGSANEGTQRHSVDENGGHRRAPEFTFQLEGSSGAPRQPLLGDSRSESELQSRSFFDRETPSPPQNGAKSLKVDGTAPEEVGSLGLKLGGISYPIVEEDGSGSHGVKRTRSSSPQSQVPMCQVDNCKADLSKAKDYHRRHKVCDMHSKAANASVMQLMQRFCQQCSRFHPLPEFDEGKRSCRRRLEGHNRRRRKTQTDPTARSYLMGDDDLIGRGGAGLVSGLLHILAQLQVLASLEDRTTPLWNSLIPNLDSLAAGLVSRQEQVAPSNGHTSDLSIATQQLLSRLAGGSSPEVLALLLQSTGQLPTSLMHVLGSHPLIQERAGLVPLSHASSSTPDLLTCPLQREVGHSSFGCASGVPAPTDHRLPVSRELIPKSTDSSLVRPIAERLMPNPELSALQDDQVLAAPAMQRKFPEQSTADHSTMWKNPTRRISLKLFDRTPEDLPHNLRMQIDAWLEHRPTDMESYIKPGCVVLTIYVSMPHSAWVELDRDLQRSLEKLLNTCSGVFWHKGRILVQVEQQMVLIVDGNIVERKLVDPLSQPYIQSVRPIAIVAGQETNISCNGFNLARSGTRLLCVYQGKNLSQSVSNVEDEEADNASGGADVEVDEVNSYGEEGVEDCAIMVTADRAIFEVEQNLSGGNSKPVIVANTLVCKELCKLEEEIEAATLCAAEMAEREGLESGDILICSEVARALVEEDVACFLHELGWYFQNRSYWQFIDSASLDMVHAFRLKCLLVFSVERDWCTVVQKLLDMPFQRAESDSLFAKLSHVVQDEISLLHRAVCRKCRPMVELLLAYVPSSLTKESDFGLENFQRIMQFKLQWGNFFRPDMAGPAGLTPLHIAASMQDAEDVVDALTSDPCQVGLHAWVSKQDESGQTPLSLALVGGNIKSIQLVRAKLALLESMGGSVAINIPGDSLPHIQDQRPCEASKSAVPKSLNLELPFSSNQRSASGVKLNTGKARFPCSSFGRQAGNPGGIVYAYIPKSFLLSLVTIATICVCVCLLFKDPPFVTFVRPPFRWDSLGSGPQ</sequence>
<keyword evidence="1" id="KW-0479">Metal-binding</keyword>
<evidence type="ECO:0000256" key="5">
    <source>
        <dbReference type="SAM" id="MobiDB-lite"/>
    </source>
</evidence>
<name>A0ABP0UN15_9BRYO</name>
<feature type="transmembrane region" description="Helical" evidence="6">
    <location>
        <begin position="1081"/>
        <end position="1099"/>
    </location>
</feature>
<accession>A0ABP0UN15</accession>
<keyword evidence="9" id="KW-1185">Reference proteome</keyword>
<evidence type="ECO:0000256" key="4">
    <source>
        <dbReference type="PROSITE-ProRule" id="PRU00470"/>
    </source>
</evidence>
<feature type="region of interest" description="Disordered" evidence="5">
    <location>
        <begin position="92"/>
        <end position="171"/>
    </location>
</feature>
<dbReference type="PROSITE" id="PS51141">
    <property type="entry name" value="ZF_SBP"/>
    <property type="match status" value="1"/>
</dbReference>
<keyword evidence="2 4" id="KW-0863">Zinc-finger</keyword>
<dbReference type="Gene3D" id="4.10.1100.10">
    <property type="entry name" value="Transcription factor, SBP-box domain"/>
    <property type="match status" value="1"/>
</dbReference>
<dbReference type="SUPFAM" id="SSF48403">
    <property type="entry name" value="Ankyrin repeat"/>
    <property type="match status" value="1"/>
</dbReference>
<feature type="compositionally biased region" description="Basic and acidic residues" evidence="5">
    <location>
        <begin position="139"/>
        <end position="155"/>
    </location>
</feature>
<dbReference type="InterPro" id="IPR004333">
    <property type="entry name" value="SBP_dom"/>
</dbReference>
<dbReference type="EMBL" id="OZ019897">
    <property type="protein sequence ID" value="CAK9225667.1"/>
    <property type="molecule type" value="Genomic_DNA"/>
</dbReference>
<dbReference type="PANTHER" id="PTHR31251:SF86">
    <property type="entry name" value="SQUAMOSA PROMOTER-BINDING-LIKE PROTEIN 1"/>
    <property type="match status" value="1"/>
</dbReference>
<keyword evidence="6" id="KW-0812">Transmembrane</keyword>